<evidence type="ECO:0000256" key="3">
    <source>
        <dbReference type="ARBA" id="ARBA00022723"/>
    </source>
</evidence>
<name>A0A9D1XMY1_9FIRM</name>
<gene>
    <name evidence="5" type="ORF">H9980_09805</name>
</gene>
<dbReference type="EMBL" id="DXET01000221">
    <property type="protein sequence ID" value="HIX82245.1"/>
    <property type="molecule type" value="Genomic_DNA"/>
</dbReference>
<sequence length="250" mass="28375">MNGANIIAHLEKYFPLHLQMSWDKCGVQCGNVDRKINKVMVALNADVTSLQKAIDNDCQMLVTHHPFWLEEVNNLNTNNHHGKFMELAFKNDILVYSLHTCLDRGQNGISMNDWLINALDVTDVKCYDELEVGKIATLKQPCLTSELVDRVKKVYNVPVRLAGKEKLIKTVAICGGSGSDDLQQLVNRVDAYITGDSKHRHAKYALDHDIVLIDVPHHLEVIMEDKLVEILNELDIEAISAKSQDYFKYY</sequence>
<evidence type="ECO:0000256" key="1">
    <source>
        <dbReference type="ARBA" id="ARBA00006964"/>
    </source>
</evidence>
<comment type="similarity">
    <text evidence="1">Belongs to the GTP cyclohydrolase I type 2/NIF3 family.</text>
</comment>
<keyword evidence="3 4" id="KW-0479">Metal-binding</keyword>
<dbReference type="PANTHER" id="PTHR13799:SF14">
    <property type="entry name" value="GTP CYCLOHYDROLASE 1 TYPE 2 HOMOLOG"/>
    <property type="match status" value="1"/>
</dbReference>
<evidence type="ECO:0000256" key="4">
    <source>
        <dbReference type="PIRSR" id="PIRSR602678-1"/>
    </source>
</evidence>
<dbReference type="AlphaFoldDB" id="A0A9D1XMY1"/>
<feature type="binding site" evidence="4">
    <location>
        <position position="65"/>
    </location>
    <ligand>
        <name>a divalent metal cation</name>
        <dbReference type="ChEBI" id="CHEBI:60240"/>
        <label>1</label>
    </ligand>
</feature>
<evidence type="ECO:0000313" key="6">
    <source>
        <dbReference type="Proteomes" id="UP000886724"/>
    </source>
</evidence>
<feature type="binding site" evidence="4">
    <location>
        <position position="220"/>
    </location>
    <ligand>
        <name>a divalent metal cation</name>
        <dbReference type="ChEBI" id="CHEBI:60240"/>
        <label>1</label>
    </ligand>
</feature>
<accession>A0A9D1XMY1</accession>
<dbReference type="PANTHER" id="PTHR13799">
    <property type="entry name" value="NGG1 INTERACTING FACTOR 3"/>
    <property type="match status" value="1"/>
</dbReference>
<feature type="binding site" evidence="4">
    <location>
        <position position="217"/>
    </location>
    <ligand>
        <name>a divalent metal cation</name>
        <dbReference type="ChEBI" id="CHEBI:60240"/>
        <label>1</label>
    </ligand>
</feature>
<protein>
    <recommendedName>
        <fullName evidence="2">GTP cyclohydrolase 1 type 2 homolog</fullName>
    </recommendedName>
</protein>
<dbReference type="InterPro" id="IPR002678">
    <property type="entry name" value="DUF34/NIF3"/>
</dbReference>
<evidence type="ECO:0000313" key="5">
    <source>
        <dbReference type="EMBL" id="HIX82245.1"/>
    </source>
</evidence>
<dbReference type="Proteomes" id="UP000886724">
    <property type="component" value="Unassembled WGS sequence"/>
</dbReference>
<feature type="binding site" evidence="4">
    <location>
        <position position="103"/>
    </location>
    <ligand>
        <name>a divalent metal cation</name>
        <dbReference type="ChEBI" id="CHEBI:60240"/>
        <label>1</label>
    </ligand>
</feature>
<dbReference type="Gene3D" id="3.40.1390.30">
    <property type="entry name" value="NIF3 (NGG1p interacting factor 3)-like"/>
    <property type="match status" value="2"/>
</dbReference>
<dbReference type="SUPFAM" id="SSF102705">
    <property type="entry name" value="NIF3 (NGG1p interacting factor 3)-like"/>
    <property type="match status" value="1"/>
</dbReference>
<organism evidence="5 6">
    <name type="scientific">Candidatus Erysipelatoclostridium merdavium</name>
    <dbReference type="NCBI Taxonomy" id="2838566"/>
    <lineage>
        <taxon>Bacteria</taxon>
        <taxon>Bacillati</taxon>
        <taxon>Bacillota</taxon>
        <taxon>Erysipelotrichia</taxon>
        <taxon>Erysipelotrichales</taxon>
        <taxon>Erysipelotrichales incertae sedis</taxon>
    </lineage>
</organism>
<dbReference type="InterPro" id="IPR036069">
    <property type="entry name" value="DUF34/NIF3_sf"/>
</dbReference>
<dbReference type="NCBIfam" id="TIGR00486">
    <property type="entry name" value="YbgI_SA1388"/>
    <property type="match status" value="1"/>
</dbReference>
<dbReference type="GO" id="GO:0005737">
    <property type="term" value="C:cytoplasm"/>
    <property type="evidence" value="ECO:0007669"/>
    <property type="project" value="TreeGrafter"/>
</dbReference>
<reference evidence="5" key="1">
    <citation type="journal article" date="2021" name="PeerJ">
        <title>Extensive microbial diversity within the chicken gut microbiome revealed by metagenomics and culture.</title>
        <authorList>
            <person name="Gilroy R."/>
            <person name="Ravi A."/>
            <person name="Getino M."/>
            <person name="Pursley I."/>
            <person name="Horton D.L."/>
            <person name="Alikhan N.F."/>
            <person name="Baker D."/>
            <person name="Gharbi K."/>
            <person name="Hall N."/>
            <person name="Watson M."/>
            <person name="Adriaenssens E.M."/>
            <person name="Foster-Nyarko E."/>
            <person name="Jarju S."/>
            <person name="Secka A."/>
            <person name="Antonio M."/>
            <person name="Oren A."/>
            <person name="Chaudhuri R.R."/>
            <person name="La Ragione R."/>
            <person name="Hildebrand F."/>
            <person name="Pallen M.J."/>
        </authorList>
    </citation>
    <scope>NUCLEOTIDE SEQUENCE</scope>
    <source>
        <strain evidence="5">ChiGjej1B1-14440</strain>
    </source>
</reference>
<dbReference type="Pfam" id="PF01784">
    <property type="entry name" value="DUF34_NIF3"/>
    <property type="match status" value="1"/>
</dbReference>
<feature type="binding site" evidence="4">
    <location>
        <position position="64"/>
    </location>
    <ligand>
        <name>a divalent metal cation</name>
        <dbReference type="ChEBI" id="CHEBI:60240"/>
        <label>2</label>
    </ligand>
</feature>
<comment type="caution">
    <text evidence="5">The sequence shown here is derived from an EMBL/GenBank/DDBJ whole genome shotgun (WGS) entry which is preliminary data.</text>
</comment>
<evidence type="ECO:0000256" key="2">
    <source>
        <dbReference type="ARBA" id="ARBA00022112"/>
    </source>
</evidence>
<proteinExistence type="inferred from homology"/>
<reference evidence="5" key="2">
    <citation type="submission" date="2021-04" db="EMBL/GenBank/DDBJ databases">
        <authorList>
            <person name="Gilroy R."/>
        </authorList>
    </citation>
    <scope>NUCLEOTIDE SEQUENCE</scope>
    <source>
        <strain evidence="5">ChiGjej1B1-14440</strain>
    </source>
</reference>
<dbReference type="FunFam" id="3.40.1390.30:FF:000001">
    <property type="entry name" value="GTP cyclohydrolase 1 type 2"/>
    <property type="match status" value="1"/>
</dbReference>
<dbReference type="GO" id="GO:0046872">
    <property type="term" value="F:metal ion binding"/>
    <property type="evidence" value="ECO:0007669"/>
    <property type="project" value="UniProtKB-KW"/>
</dbReference>